<dbReference type="InterPro" id="IPR007502">
    <property type="entry name" value="Helicase-assoc_dom"/>
</dbReference>
<accession>A0AA35JGW3</accession>
<dbReference type="InterPro" id="IPR011545">
    <property type="entry name" value="DEAD/DEAH_box_helicase_dom"/>
</dbReference>
<dbReference type="GO" id="GO:0000390">
    <property type="term" value="P:spliceosomal complex disassembly"/>
    <property type="evidence" value="ECO:0007669"/>
    <property type="project" value="UniProtKB-ARBA"/>
</dbReference>
<dbReference type="GO" id="GO:0022613">
    <property type="term" value="P:ribonucleoprotein complex biogenesis"/>
    <property type="evidence" value="ECO:0007669"/>
    <property type="project" value="UniProtKB-ARBA"/>
</dbReference>
<dbReference type="InterPro" id="IPR044756">
    <property type="entry name" value="DHX15_DEXHc"/>
</dbReference>
<dbReference type="GO" id="GO:0003723">
    <property type="term" value="F:RNA binding"/>
    <property type="evidence" value="ECO:0007669"/>
    <property type="project" value="TreeGrafter"/>
</dbReference>
<dbReference type="Pfam" id="PF07717">
    <property type="entry name" value="OB_NTP_bind"/>
    <property type="match status" value="1"/>
</dbReference>
<dbReference type="CDD" id="cd17973">
    <property type="entry name" value="DEXHc_DHX15"/>
    <property type="match status" value="1"/>
</dbReference>
<dbReference type="PROSITE" id="PS51194">
    <property type="entry name" value="HELICASE_CTER"/>
    <property type="match status" value="1"/>
</dbReference>
<gene>
    <name evidence="1" type="primary">SKDI07G1400</name>
    <name evidence="1" type="ORF">SKDI_07G1400</name>
</gene>
<dbReference type="GO" id="GO:0003724">
    <property type="term" value="F:RNA helicase activity"/>
    <property type="evidence" value="ECO:0007669"/>
    <property type="project" value="UniProtKB-EC"/>
</dbReference>
<dbReference type="SMART" id="SM00847">
    <property type="entry name" value="HA2"/>
    <property type="match status" value="1"/>
</dbReference>
<organism evidence="1 2">
    <name type="scientific">Saccharomyces kudriavzevii (strain ATCC MYA-4449 / AS 2.2408 / CBS 8840 / NBRC 1802 / NCYC 2889)</name>
    <name type="common">Yeast</name>
    <dbReference type="NCBI Taxonomy" id="226230"/>
    <lineage>
        <taxon>Eukaryota</taxon>
        <taxon>Fungi</taxon>
        <taxon>Dikarya</taxon>
        <taxon>Ascomycota</taxon>
        <taxon>Saccharomycotina</taxon>
        <taxon>Saccharomycetes</taxon>
        <taxon>Saccharomycetales</taxon>
        <taxon>Saccharomycetaceae</taxon>
        <taxon>Saccharomyces</taxon>
    </lineage>
</organism>
<dbReference type="PROSITE" id="PS00690">
    <property type="entry name" value="DEAH_ATP_HELICASE"/>
    <property type="match status" value="1"/>
</dbReference>
<dbReference type="PANTHER" id="PTHR18934">
    <property type="entry name" value="ATP-DEPENDENT RNA HELICASE"/>
    <property type="match status" value="1"/>
</dbReference>
<dbReference type="InterPro" id="IPR001650">
    <property type="entry name" value="Helicase_C-like"/>
</dbReference>
<protein>
    <submittedName>
        <fullName evidence="1">Uncharacterized protein</fullName>
    </submittedName>
</protein>
<dbReference type="SMART" id="SM00487">
    <property type="entry name" value="DEXDc"/>
    <property type="match status" value="1"/>
</dbReference>
<evidence type="ECO:0000313" key="2">
    <source>
        <dbReference type="Proteomes" id="UP001162087"/>
    </source>
</evidence>
<dbReference type="InterPro" id="IPR014001">
    <property type="entry name" value="Helicase_ATP-bd"/>
</dbReference>
<sequence>MGSKRRFSSEHPDPVETSIPEVAAEIAEELSKQHPPPSEEPLVHHDAGEFKGLQRHRTTAEQAQRLEDGRVNPFTGREFTPKYVDIMKIRRELPVHAQRDEFLKLYQNNQIMVFVGETGSGKTTQIPQFVLFDEMPHLENTQVACTQPRRVAAMSVAQRVAEEMDVKLGEEVGYSIRFENKTSNKTILKYMTDGMLLREAMDDHDLSRYSCIILDEAHERTLATDILMGLLKQVIKRRPDLKIIIMSATLDAEKFQRYFNDAPLLAVPGRTYPVELYYTPEFQRDYLDSAIRTVLQIHATEEAGDILLFLTGEDEIEDAVRKISLEGDQLVREEGCGPVAVYPLYGSLPPHQQQRIFEPAPESHNGRPGRKIVISTNIAETSLTIDGIVYVVDPGFSKQKVYNPRIRVESLLVSPISKASAQQRAGRAGRTRPGKCFRLYTEEAFQKELIEQSYPEILRSNLSSTVLELKKLGIDDLVHFDFMDPPAPETMMRALEELNYLACLDDEGNLTPLGRLASQFPLDPMLAVMLIGSFEFQCSQEILTIVAMLSVPNVFIRPTKDKKRADDAKNIFAHPDGDHITLLNVYHGFKSDEAYQYGIHKWCRDHYLNYRSLSAADSIRSQLERLMNRYNLELNTTDYESPKYFDNIRKALASGFFMQVAKKRSGAKGYITVKDNQDVLIHPSTVLGHDAEWIIYNEFVLTSKNYIRTVTSVRPEWLIEIAPAYYDLNNFQKGDVKLSLERIKEKVDRLSELKQDKTKKKSKHSKK</sequence>
<keyword evidence="2" id="KW-1185">Reference proteome</keyword>
<dbReference type="Proteomes" id="UP001162087">
    <property type="component" value="Chromosome 7"/>
</dbReference>
<dbReference type="Gene3D" id="1.20.120.1080">
    <property type="match status" value="1"/>
</dbReference>
<dbReference type="Pfam" id="PF00270">
    <property type="entry name" value="DEAD"/>
    <property type="match status" value="1"/>
</dbReference>
<dbReference type="Gene3D" id="3.40.50.300">
    <property type="entry name" value="P-loop containing nucleotide triphosphate hydrolases"/>
    <property type="match status" value="2"/>
</dbReference>
<dbReference type="GO" id="GO:0071014">
    <property type="term" value="C:post-mRNA release spliceosomal complex"/>
    <property type="evidence" value="ECO:0007669"/>
    <property type="project" value="UniProtKB-ARBA"/>
</dbReference>
<evidence type="ECO:0000313" key="1">
    <source>
        <dbReference type="EMBL" id="CAI4061690.1"/>
    </source>
</evidence>
<dbReference type="InterPro" id="IPR027417">
    <property type="entry name" value="P-loop_NTPase"/>
</dbReference>
<dbReference type="SMART" id="SM00490">
    <property type="entry name" value="HELICc"/>
    <property type="match status" value="1"/>
</dbReference>
<reference evidence="1" key="1">
    <citation type="submission" date="2022-10" db="EMBL/GenBank/DDBJ databases">
        <authorList>
            <person name="Byrne P K."/>
        </authorList>
    </citation>
    <scope>NUCLEOTIDE SEQUENCE</scope>
    <source>
        <strain evidence="1">IFO1802</strain>
    </source>
</reference>
<dbReference type="GO" id="GO:0005524">
    <property type="term" value="F:ATP binding"/>
    <property type="evidence" value="ECO:0007669"/>
    <property type="project" value="UniProtKB-KW"/>
</dbReference>
<dbReference type="Pfam" id="PF00271">
    <property type="entry name" value="Helicase_C"/>
    <property type="match status" value="1"/>
</dbReference>
<dbReference type="InterPro" id="IPR048333">
    <property type="entry name" value="HA2_WH"/>
</dbReference>
<dbReference type="GO" id="GO:0016787">
    <property type="term" value="F:hydrolase activity"/>
    <property type="evidence" value="ECO:0007669"/>
    <property type="project" value="UniProtKB-KW"/>
</dbReference>
<dbReference type="Pfam" id="PF04408">
    <property type="entry name" value="WHD_HA2"/>
    <property type="match status" value="1"/>
</dbReference>
<proteinExistence type="predicted"/>
<dbReference type="CDD" id="cd18791">
    <property type="entry name" value="SF2_C_RHA"/>
    <property type="match status" value="1"/>
</dbReference>
<dbReference type="InterPro" id="IPR011709">
    <property type="entry name" value="DEAD-box_helicase_OB_fold"/>
</dbReference>
<dbReference type="PANTHER" id="PTHR18934:SF109">
    <property type="entry name" value="ATP-DEPENDENT RNA HELICASE DHX15 HOMOLOG"/>
    <property type="match status" value="1"/>
</dbReference>
<dbReference type="EMBL" id="OX365902">
    <property type="protein sequence ID" value="CAI4061690.1"/>
    <property type="molecule type" value="Genomic_DNA"/>
</dbReference>
<dbReference type="Pfam" id="PF21010">
    <property type="entry name" value="HA2_C"/>
    <property type="match status" value="1"/>
</dbReference>
<dbReference type="OrthoDB" id="10253254at2759"/>
<name>A0AA35JGW3_SACK1</name>
<dbReference type="InterPro" id="IPR002464">
    <property type="entry name" value="DNA/RNA_helicase_DEAH_CS"/>
</dbReference>
<dbReference type="SUPFAM" id="SSF52540">
    <property type="entry name" value="P-loop containing nucleoside triphosphate hydrolases"/>
    <property type="match status" value="1"/>
</dbReference>
<dbReference type="PROSITE" id="PS51192">
    <property type="entry name" value="HELICASE_ATP_BIND_1"/>
    <property type="match status" value="1"/>
</dbReference>